<dbReference type="Proteomes" id="UP000186817">
    <property type="component" value="Unassembled WGS sequence"/>
</dbReference>
<protein>
    <submittedName>
        <fullName evidence="1">Uncharacterized protein</fullName>
    </submittedName>
</protein>
<dbReference type="EMBL" id="LSRX01001484">
    <property type="protein sequence ID" value="OLP79452.1"/>
    <property type="molecule type" value="Genomic_DNA"/>
</dbReference>
<evidence type="ECO:0000313" key="1">
    <source>
        <dbReference type="EMBL" id="OLP79452.1"/>
    </source>
</evidence>
<dbReference type="OrthoDB" id="406395at2759"/>
<keyword evidence="2" id="KW-1185">Reference proteome</keyword>
<evidence type="ECO:0000313" key="2">
    <source>
        <dbReference type="Proteomes" id="UP000186817"/>
    </source>
</evidence>
<proteinExistence type="predicted"/>
<reference evidence="1 2" key="1">
    <citation type="submission" date="2016-02" db="EMBL/GenBank/DDBJ databases">
        <title>Genome analysis of coral dinoflagellate symbionts highlights evolutionary adaptations to a symbiotic lifestyle.</title>
        <authorList>
            <person name="Aranda M."/>
            <person name="Li Y."/>
            <person name="Liew Y.J."/>
            <person name="Baumgarten S."/>
            <person name="Simakov O."/>
            <person name="Wilson M."/>
            <person name="Piel J."/>
            <person name="Ashoor H."/>
            <person name="Bougouffa S."/>
            <person name="Bajic V.B."/>
            <person name="Ryu T."/>
            <person name="Ravasi T."/>
            <person name="Bayer T."/>
            <person name="Micklem G."/>
            <person name="Kim H."/>
            <person name="Bhak J."/>
            <person name="Lajeunesse T.C."/>
            <person name="Voolstra C.R."/>
        </authorList>
    </citation>
    <scope>NUCLEOTIDE SEQUENCE [LARGE SCALE GENOMIC DNA]</scope>
    <source>
        <strain evidence="1 2">CCMP2467</strain>
    </source>
</reference>
<name>A0A1Q9C929_SYMMI</name>
<comment type="caution">
    <text evidence="1">The sequence shown here is derived from an EMBL/GenBank/DDBJ whole genome shotgun (WGS) entry which is preliminary data.</text>
</comment>
<accession>A0A1Q9C929</accession>
<dbReference type="AlphaFoldDB" id="A0A1Q9C929"/>
<sequence length="131" mass="14839">MREEGGAWRLLIPLPFWAPAAVPALQRWEAKVLLTMAIEHVAALLVQPMSTERFVRRRWDGQIVEVDEFQVAKALSTAELEFLSHEVDSKNLFDWCLHFNHHRTAAALISYSVPGLPPPVACCTHGTQLQR</sequence>
<organism evidence="1 2">
    <name type="scientific">Symbiodinium microadriaticum</name>
    <name type="common">Dinoflagellate</name>
    <name type="synonym">Zooxanthella microadriatica</name>
    <dbReference type="NCBI Taxonomy" id="2951"/>
    <lineage>
        <taxon>Eukaryota</taxon>
        <taxon>Sar</taxon>
        <taxon>Alveolata</taxon>
        <taxon>Dinophyceae</taxon>
        <taxon>Suessiales</taxon>
        <taxon>Symbiodiniaceae</taxon>
        <taxon>Symbiodinium</taxon>
    </lineage>
</organism>
<gene>
    <name evidence="1" type="ORF">AK812_SmicGene40262</name>
</gene>